<evidence type="ECO:0000256" key="9">
    <source>
        <dbReference type="ARBA" id="ARBA00022777"/>
    </source>
</evidence>
<keyword evidence="12" id="KW-0902">Two-component regulatory system</keyword>
<keyword evidence="4" id="KW-1003">Cell membrane</keyword>
<dbReference type="GO" id="GO:0005524">
    <property type="term" value="F:ATP binding"/>
    <property type="evidence" value="ECO:0007669"/>
    <property type="project" value="UniProtKB-KW"/>
</dbReference>
<dbReference type="InterPro" id="IPR039506">
    <property type="entry name" value="SPOB_a"/>
</dbReference>
<accession>A0A1H3TVI6</accession>
<gene>
    <name evidence="17" type="ORF">SAMN05216215_10933</name>
</gene>
<dbReference type="SUPFAM" id="SSF103190">
    <property type="entry name" value="Sensory domain-like"/>
    <property type="match status" value="1"/>
</dbReference>
<dbReference type="SMART" id="SM00387">
    <property type="entry name" value="HATPase_c"/>
    <property type="match status" value="1"/>
</dbReference>
<dbReference type="InterPro" id="IPR004358">
    <property type="entry name" value="Sig_transdc_His_kin-like_C"/>
</dbReference>
<dbReference type="GO" id="GO:0000156">
    <property type="term" value="F:phosphorelay response regulator activity"/>
    <property type="evidence" value="ECO:0007669"/>
    <property type="project" value="TreeGrafter"/>
</dbReference>
<dbReference type="GO" id="GO:0005886">
    <property type="term" value="C:plasma membrane"/>
    <property type="evidence" value="ECO:0007669"/>
    <property type="project" value="UniProtKB-SubCell"/>
</dbReference>
<evidence type="ECO:0000256" key="7">
    <source>
        <dbReference type="ARBA" id="ARBA00022692"/>
    </source>
</evidence>
<feature type="transmembrane region" description="Helical" evidence="15">
    <location>
        <begin position="36"/>
        <end position="57"/>
    </location>
</feature>
<dbReference type="Gene3D" id="1.10.287.130">
    <property type="match status" value="1"/>
</dbReference>
<organism evidence="17 18">
    <name type="scientific">Saccharopolyspora shandongensis</name>
    <dbReference type="NCBI Taxonomy" id="418495"/>
    <lineage>
        <taxon>Bacteria</taxon>
        <taxon>Bacillati</taxon>
        <taxon>Actinomycetota</taxon>
        <taxon>Actinomycetes</taxon>
        <taxon>Pseudonocardiales</taxon>
        <taxon>Pseudonocardiaceae</taxon>
        <taxon>Saccharopolyspora</taxon>
    </lineage>
</organism>
<dbReference type="STRING" id="418495.SAMN05216215_10933"/>
<dbReference type="InterPro" id="IPR005467">
    <property type="entry name" value="His_kinase_dom"/>
</dbReference>
<dbReference type="InterPro" id="IPR033463">
    <property type="entry name" value="sCache_3"/>
</dbReference>
<evidence type="ECO:0000256" key="1">
    <source>
        <dbReference type="ARBA" id="ARBA00000085"/>
    </source>
</evidence>
<keyword evidence="7 15" id="KW-0812">Transmembrane</keyword>
<evidence type="ECO:0000256" key="10">
    <source>
        <dbReference type="ARBA" id="ARBA00022840"/>
    </source>
</evidence>
<dbReference type="Pfam" id="PF14689">
    <property type="entry name" value="SPOB_a"/>
    <property type="match status" value="1"/>
</dbReference>
<dbReference type="EMBL" id="FNOK01000093">
    <property type="protein sequence ID" value="SDZ53791.1"/>
    <property type="molecule type" value="Genomic_DNA"/>
</dbReference>
<dbReference type="Pfam" id="PF02518">
    <property type="entry name" value="HATPase_c"/>
    <property type="match status" value="1"/>
</dbReference>
<dbReference type="Proteomes" id="UP000199529">
    <property type="component" value="Unassembled WGS sequence"/>
</dbReference>
<name>A0A1H3TVI6_9PSEU</name>
<dbReference type="AlphaFoldDB" id="A0A1H3TVI6"/>
<evidence type="ECO:0000256" key="8">
    <source>
        <dbReference type="ARBA" id="ARBA00022741"/>
    </source>
</evidence>
<keyword evidence="6" id="KW-0808">Transferase</keyword>
<dbReference type="InterPro" id="IPR036890">
    <property type="entry name" value="HATPase_C_sf"/>
</dbReference>
<protein>
    <recommendedName>
        <fullName evidence="14">Sensor-like histidine kinase SenX3</fullName>
        <ecNumber evidence="3">2.7.13.3</ecNumber>
    </recommendedName>
</protein>
<dbReference type="SUPFAM" id="SSF55874">
    <property type="entry name" value="ATPase domain of HSP90 chaperone/DNA topoisomerase II/histidine kinase"/>
    <property type="match status" value="1"/>
</dbReference>
<evidence type="ECO:0000256" key="2">
    <source>
        <dbReference type="ARBA" id="ARBA00004651"/>
    </source>
</evidence>
<evidence type="ECO:0000256" key="12">
    <source>
        <dbReference type="ARBA" id="ARBA00023012"/>
    </source>
</evidence>
<evidence type="ECO:0000256" key="11">
    <source>
        <dbReference type="ARBA" id="ARBA00022989"/>
    </source>
</evidence>
<evidence type="ECO:0000256" key="14">
    <source>
        <dbReference type="ARBA" id="ARBA00039401"/>
    </source>
</evidence>
<evidence type="ECO:0000313" key="18">
    <source>
        <dbReference type="Proteomes" id="UP000199529"/>
    </source>
</evidence>
<reference evidence="18" key="1">
    <citation type="submission" date="2016-10" db="EMBL/GenBank/DDBJ databases">
        <authorList>
            <person name="Varghese N."/>
            <person name="Submissions S."/>
        </authorList>
    </citation>
    <scope>NUCLEOTIDE SEQUENCE [LARGE SCALE GENOMIC DNA]</scope>
    <source>
        <strain evidence="18">CGMCC 4.3530</strain>
    </source>
</reference>
<dbReference type="Gene3D" id="3.30.565.10">
    <property type="entry name" value="Histidine kinase-like ATPase, C-terminal domain"/>
    <property type="match status" value="1"/>
</dbReference>
<dbReference type="Pfam" id="PF17203">
    <property type="entry name" value="sCache_3_2"/>
    <property type="match status" value="1"/>
</dbReference>
<dbReference type="InterPro" id="IPR029151">
    <property type="entry name" value="Sensor-like_sf"/>
</dbReference>
<dbReference type="SUPFAM" id="SSF55890">
    <property type="entry name" value="Sporulation response regulatory protein Spo0B"/>
    <property type="match status" value="1"/>
</dbReference>
<keyword evidence="13 15" id="KW-0472">Membrane</keyword>
<dbReference type="GO" id="GO:0006355">
    <property type="term" value="P:regulation of DNA-templated transcription"/>
    <property type="evidence" value="ECO:0007669"/>
    <property type="project" value="InterPro"/>
</dbReference>
<evidence type="ECO:0000256" key="3">
    <source>
        <dbReference type="ARBA" id="ARBA00012438"/>
    </source>
</evidence>
<sequence>MVGCRAFAEPRRLPFGPVVEEAGAVLRVQGSLSRQLLGWQLLIIVLLLASIAVFSVAQTDSAFRATEGRKMLSVAEDLAATSGVRVGLDDPYRRDALPIFAESTRNLSGADYVIITDRRGIVLTSPDPGQRGQLLPKSETALGGRSWVGEIRLDGTDSLVAQVPVISNHAQVIGVVAAGRNPPDLLQGLRQAPENPLTLLAFATVLGIAGSVLLARRVKRQTLGLEPQEITRLVEHREALLHGVREGVLGVDEQNRITLVNDQARRLLSLPADCVGSDIDSLDLNDRARDVLTGRTDGVDQIVLRRGKVVVLNRMPISSVGAVVTMRDRTELVDLQRELAVHRDTTDTLRAQAHEFSNRLHIISGLVELGEYEELQRYVHRISHIREQWHAEVTARVHDPATAALLIAKASLAAERGVGLRLNEGSYLPEIDEELSADLVTVLGNLIDNALDALEAGPADADRWIEIDLRCTDEVTAVVRDSGPGVAAEIVEEVFRHGFTTKAARGGERGLGLALTRQICHRRGGSVQVHNAHGAVFTARLPLEGPGS</sequence>
<dbReference type="PANTHER" id="PTHR42878">
    <property type="entry name" value="TWO-COMPONENT HISTIDINE KINASE"/>
    <property type="match status" value="1"/>
</dbReference>
<dbReference type="PRINTS" id="PR00344">
    <property type="entry name" value="BCTRLSENSOR"/>
</dbReference>
<comment type="catalytic activity">
    <reaction evidence="1">
        <text>ATP + protein L-histidine = ADP + protein N-phospho-L-histidine.</text>
        <dbReference type="EC" id="2.7.13.3"/>
    </reaction>
</comment>
<keyword evidence="9 17" id="KW-0418">Kinase</keyword>
<dbReference type="Pfam" id="PF00989">
    <property type="entry name" value="PAS"/>
    <property type="match status" value="1"/>
</dbReference>
<dbReference type="InterPro" id="IPR016120">
    <property type="entry name" value="Sig_transdc_His_kin_SpoOB"/>
</dbReference>
<dbReference type="InterPro" id="IPR050351">
    <property type="entry name" value="BphY/WalK/GraS-like"/>
</dbReference>
<dbReference type="GO" id="GO:0000155">
    <property type="term" value="F:phosphorelay sensor kinase activity"/>
    <property type="evidence" value="ECO:0007669"/>
    <property type="project" value="InterPro"/>
</dbReference>
<keyword evidence="11 15" id="KW-1133">Transmembrane helix</keyword>
<evidence type="ECO:0000259" key="16">
    <source>
        <dbReference type="PROSITE" id="PS50109"/>
    </source>
</evidence>
<dbReference type="InterPro" id="IPR013767">
    <property type="entry name" value="PAS_fold"/>
</dbReference>
<dbReference type="GO" id="GO:0007234">
    <property type="term" value="P:osmosensory signaling via phosphorelay pathway"/>
    <property type="evidence" value="ECO:0007669"/>
    <property type="project" value="TreeGrafter"/>
</dbReference>
<dbReference type="CDD" id="cd18773">
    <property type="entry name" value="PDC1_HK_sensor"/>
    <property type="match status" value="1"/>
</dbReference>
<keyword evidence="18" id="KW-1185">Reference proteome</keyword>
<dbReference type="PANTHER" id="PTHR42878:SF7">
    <property type="entry name" value="SENSOR HISTIDINE KINASE GLRK"/>
    <property type="match status" value="1"/>
</dbReference>
<dbReference type="Gene3D" id="3.30.450.20">
    <property type="entry name" value="PAS domain"/>
    <property type="match status" value="2"/>
</dbReference>
<evidence type="ECO:0000256" key="15">
    <source>
        <dbReference type="SAM" id="Phobius"/>
    </source>
</evidence>
<evidence type="ECO:0000256" key="5">
    <source>
        <dbReference type="ARBA" id="ARBA00022553"/>
    </source>
</evidence>
<evidence type="ECO:0000313" key="17">
    <source>
        <dbReference type="EMBL" id="SDZ53791.1"/>
    </source>
</evidence>
<feature type="domain" description="Histidine kinase" evidence="16">
    <location>
        <begin position="439"/>
        <end position="545"/>
    </location>
</feature>
<evidence type="ECO:0000256" key="13">
    <source>
        <dbReference type="ARBA" id="ARBA00023136"/>
    </source>
</evidence>
<dbReference type="GO" id="GO:0030295">
    <property type="term" value="F:protein kinase activator activity"/>
    <property type="evidence" value="ECO:0007669"/>
    <property type="project" value="TreeGrafter"/>
</dbReference>
<proteinExistence type="predicted"/>
<dbReference type="InterPro" id="IPR003594">
    <property type="entry name" value="HATPase_dom"/>
</dbReference>
<dbReference type="PROSITE" id="PS50109">
    <property type="entry name" value="HIS_KIN"/>
    <property type="match status" value="1"/>
</dbReference>
<keyword evidence="8" id="KW-0547">Nucleotide-binding</keyword>
<keyword evidence="5" id="KW-0597">Phosphoprotein</keyword>
<comment type="subcellular location">
    <subcellularLocation>
        <location evidence="2">Cell membrane</location>
        <topology evidence="2">Multi-pass membrane protein</topology>
    </subcellularLocation>
</comment>
<dbReference type="EC" id="2.7.13.3" evidence="3"/>
<keyword evidence="10" id="KW-0067">ATP-binding</keyword>
<evidence type="ECO:0000256" key="6">
    <source>
        <dbReference type="ARBA" id="ARBA00022679"/>
    </source>
</evidence>
<evidence type="ECO:0000256" key="4">
    <source>
        <dbReference type="ARBA" id="ARBA00022475"/>
    </source>
</evidence>